<dbReference type="AlphaFoldDB" id="A0A6H2C753"/>
<organism evidence="1 2">
    <name type="scientific">Dolichospermum flos-aquae CCAP 1403/13F</name>
    <dbReference type="NCBI Taxonomy" id="315271"/>
    <lineage>
        <taxon>Bacteria</taxon>
        <taxon>Bacillati</taxon>
        <taxon>Cyanobacteriota</taxon>
        <taxon>Cyanophyceae</taxon>
        <taxon>Nostocales</taxon>
        <taxon>Aphanizomenonaceae</taxon>
        <taxon>Dolichospermum</taxon>
    </lineage>
</organism>
<accession>A0A6H2C753</accession>
<dbReference type="EMBL" id="CP051206">
    <property type="protein sequence ID" value="QJB46834.1"/>
    <property type="molecule type" value="Genomic_DNA"/>
</dbReference>
<evidence type="ECO:0000313" key="1">
    <source>
        <dbReference type="EMBL" id="QJB46834.1"/>
    </source>
</evidence>
<dbReference type="Proteomes" id="UP000502433">
    <property type="component" value="Chromosome"/>
</dbReference>
<gene>
    <name evidence="1" type="ORF">HGD76_24290</name>
</gene>
<dbReference type="KEGG" id="dfs:HGD76_24290"/>
<proteinExistence type="predicted"/>
<reference evidence="1 2" key="1">
    <citation type="submission" date="2020-04" db="EMBL/GenBank/DDBJ databases">
        <title>Genome-Wide Identification of 5-Methylcytosine Sites in Bacterial Genomes By High-Throughput Sequencing of MspJI Restriction Fragments.</title>
        <authorList>
            <person name="Wu V."/>
        </authorList>
    </citation>
    <scope>NUCLEOTIDE SEQUENCE [LARGE SCALE GENOMIC DNA]</scope>
    <source>
        <strain evidence="1 2">CCAP 1403/13f</strain>
    </source>
</reference>
<sequence length="133" mass="15083">MKWPQYFPENCPPEAAQPISGTIYRLIDNNPPTSDDFRSWREQNIDQLCPKNITECQTCGLSVFTSEAGVCNARSKIPALRKKQVALGYGNSDLGVMLNTPSRKTGNDHHTWWFPANQEPWKNFEIVNITSPD</sequence>
<reference evidence="1 2" key="2">
    <citation type="submission" date="2020-04" db="EMBL/GenBank/DDBJ databases">
        <authorList>
            <person name="Fomenkov A."/>
            <person name="Anton B.P."/>
            <person name="Roberts R.J."/>
        </authorList>
    </citation>
    <scope>NUCLEOTIDE SEQUENCE [LARGE SCALE GENOMIC DNA]</scope>
    <source>
        <strain evidence="1 2">CCAP 1403/13f</strain>
    </source>
</reference>
<name>A0A6H2C753_DOLFA</name>
<dbReference type="RefSeq" id="WP_168697288.1">
    <property type="nucleotide sequence ID" value="NZ_CP051206.1"/>
</dbReference>
<evidence type="ECO:0000313" key="2">
    <source>
        <dbReference type="Proteomes" id="UP000502433"/>
    </source>
</evidence>
<protein>
    <submittedName>
        <fullName evidence="1">Uncharacterized protein</fullName>
    </submittedName>
</protein>